<evidence type="ECO:0000256" key="2">
    <source>
        <dbReference type="SAM" id="Phobius"/>
    </source>
</evidence>
<keyword evidence="2" id="KW-0472">Membrane</keyword>
<dbReference type="Proteomes" id="UP001295469">
    <property type="component" value="Chromosome C01"/>
</dbReference>
<keyword evidence="2" id="KW-0812">Transmembrane</keyword>
<protein>
    <submittedName>
        <fullName evidence="3">(rape) hypothetical protein</fullName>
    </submittedName>
</protein>
<keyword evidence="2" id="KW-1133">Transmembrane helix</keyword>
<dbReference type="AlphaFoldDB" id="A0A816RFJ5"/>
<gene>
    <name evidence="3" type="ORF">DARMORV10_C01P32700.1</name>
</gene>
<reference evidence="3" key="1">
    <citation type="submission" date="2021-01" db="EMBL/GenBank/DDBJ databases">
        <authorList>
            <consortium name="Genoscope - CEA"/>
            <person name="William W."/>
        </authorList>
    </citation>
    <scope>NUCLEOTIDE SEQUENCE</scope>
</reference>
<feature type="transmembrane region" description="Helical" evidence="2">
    <location>
        <begin position="40"/>
        <end position="62"/>
    </location>
</feature>
<sequence length="64" mass="7819">MWSCFEGDESVEKIEEEKEEEDKEKKKKEESGEFRDLTEVLSCTCYVMCLLLNYCVILYFWIRY</sequence>
<name>A0A816RFJ5_BRANA</name>
<evidence type="ECO:0000313" key="3">
    <source>
        <dbReference type="EMBL" id="CAF2074486.1"/>
    </source>
</evidence>
<proteinExistence type="predicted"/>
<organism evidence="3">
    <name type="scientific">Brassica napus</name>
    <name type="common">Rape</name>
    <dbReference type="NCBI Taxonomy" id="3708"/>
    <lineage>
        <taxon>Eukaryota</taxon>
        <taxon>Viridiplantae</taxon>
        <taxon>Streptophyta</taxon>
        <taxon>Embryophyta</taxon>
        <taxon>Tracheophyta</taxon>
        <taxon>Spermatophyta</taxon>
        <taxon>Magnoliopsida</taxon>
        <taxon>eudicotyledons</taxon>
        <taxon>Gunneridae</taxon>
        <taxon>Pentapetalae</taxon>
        <taxon>rosids</taxon>
        <taxon>malvids</taxon>
        <taxon>Brassicales</taxon>
        <taxon>Brassicaceae</taxon>
        <taxon>Brassiceae</taxon>
        <taxon>Brassica</taxon>
    </lineage>
</organism>
<accession>A0A816RFJ5</accession>
<dbReference type="EMBL" id="HG994365">
    <property type="protein sequence ID" value="CAF2074486.1"/>
    <property type="molecule type" value="Genomic_DNA"/>
</dbReference>
<feature type="region of interest" description="Disordered" evidence="1">
    <location>
        <begin position="1"/>
        <end position="33"/>
    </location>
</feature>
<feature type="compositionally biased region" description="Basic and acidic residues" evidence="1">
    <location>
        <begin position="23"/>
        <end position="33"/>
    </location>
</feature>
<evidence type="ECO:0000256" key="1">
    <source>
        <dbReference type="SAM" id="MobiDB-lite"/>
    </source>
</evidence>